<sequence length="156" mass="16730">MSGMTTKALPSTPVLEHFVPETEPPVGTVSSFHYRFASGAGTATGFMMRGPGGWSSKPSPQRHDICIWESLTDLEALNADIQQRNPGSTAVFAAVEVRIHATPPVDRVGDRARLVKLEHAVLCAAERLGIQTDCVSHTELVAAIKSAAGVRAGRWR</sequence>
<gene>
    <name evidence="1" type="ORF">IV500_04845</name>
</gene>
<evidence type="ECO:0000313" key="1">
    <source>
        <dbReference type="EMBL" id="MBG0738746.1"/>
    </source>
</evidence>
<keyword evidence="2" id="KW-1185">Reference proteome</keyword>
<proteinExistence type="predicted"/>
<name>A0A931G3J5_9MICC</name>
<reference evidence="1 2" key="1">
    <citation type="submission" date="2020-11" db="EMBL/GenBank/DDBJ databases">
        <title>Arthrobacter antarcticus sp. nov., isolated from Antarctic Soil.</title>
        <authorList>
            <person name="Li J."/>
        </authorList>
    </citation>
    <scope>NUCLEOTIDE SEQUENCE [LARGE SCALE GENOMIC DNA]</scope>
    <source>
        <strain evidence="1 2">Z1-20</strain>
    </source>
</reference>
<comment type="caution">
    <text evidence="1">The sequence shown here is derived from an EMBL/GenBank/DDBJ whole genome shotgun (WGS) entry which is preliminary data.</text>
</comment>
<protein>
    <submittedName>
        <fullName evidence="1">Uncharacterized protein</fullName>
    </submittedName>
</protein>
<dbReference type="EMBL" id="JADNYM010000005">
    <property type="protein sequence ID" value="MBG0738746.1"/>
    <property type="molecule type" value="Genomic_DNA"/>
</dbReference>
<dbReference type="AlphaFoldDB" id="A0A931G3J5"/>
<organism evidence="1 2">
    <name type="scientific">Arthrobacter terrae</name>
    <dbReference type="NCBI Taxonomy" id="2935737"/>
    <lineage>
        <taxon>Bacteria</taxon>
        <taxon>Bacillati</taxon>
        <taxon>Actinomycetota</taxon>
        <taxon>Actinomycetes</taxon>
        <taxon>Micrococcales</taxon>
        <taxon>Micrococcaceae</taxon>
        <taxon>Arthrobacter</taxon>
    </lineage>
</organism>
<evidence type="ECO:0000313" key="2">
    <source>
        <dbReference type="Proteomes" id="UP000655366"/>
    </source>
</evidence>
<dbReference type="Proteomes" id="UP000655366">
    <property type="component" value="Unassembled WGS sequence"/>
</dbReference>
<accession>A0A931G3J5</accession>